<accession>A0A284RDF3</accession>
<evidence type="ECO:0000313" key="2">
    <source>
        <dbReference type="Proteomes" id="UP000219338"/>
    </source>
</evidence>
<dbReference type="AlphaFoldDB" id="A0A284RDF3"/>
<keyword evidence="2" id="KW-1185">Reference proteome</keyword>
<reference evidence="2" key="1">
    <citation type="journal article" date="2017" name="Nat. Ecol. Evol.">
        <title>Genome expansion and lineage-specific genetic innovations in the forest pathogenic fungi Armillaria.</title>
        <authorList>
            <person name="Sipos G."/>
            <person name="Prasanna A.N."/>
            <person name="Walter M.C."/>
            <person name="O'Connor E."/>
            <person name="Balint B."/>
            <person name="Krizsan K."/>
            <person name="Kiss B."/>
            <person name="Hess J."/>
            <person name="Varga T."/>
            <person name="Slot J."/>
            <person name="Riley R."/>
            <person name="Boka B."/>
            <person name="Rigling D."/>
            <person name="Barry K."/>
            <person name="Lee J."/>
            <person name="Mihaltcheva S."/>
            <person name="LaButti K."/>
            <person name="Lipzen A."/>
            <person name="Waldron R."/>
            <person name="Moloney N.M."/>
            <person name="Sperisen C."/>
            <person name="Kredics L."/>
            <person name="Vagvoelgyi C."/>
            <person name="Patrignani A."/>
            <person name="Fitzpatrick D."/>
            <person name="Nagy I."/>
            <person name="Doyle S."/>
            <person name="Anderson J.B."/>
            <person name="Grigoriev I.V."/>
            <person name="Gueldener U."/>
            <person name="Muensterkoetter M."/>
            <person name="Nagy L.G."/>
        </authorList>
    </citation>
    <scope>NUCLEOTIDE SEQUENCE [LARGE SCALE GENOMIC DNA]</scope>
    <source>
        <strain evidence="2">C18/9</strain>
    </source>
</reference>
<evidence type="ECO:0000313" key="1">
    <source>
        <dbReference type="EMBL" id="SJL06770.1"/>
    </source>
</evidence>
<name>A0A284RDF3_ARMOS</name>
<sequence>MAFKLILILNLDDGFEGAGRRDTRSLRRQKLLEDEVETSVFKKIDILYHMINGLTVQKILGLSLKVFNPSRLINNYILDSYPDASQTRFIILLMPQSLQDMLLIIN</sequence>
<proteinExistence type="predicted"/>
<dbReference type="Proteomes" id="UP000219338">
    <property type="component" value="Unassembled WGS sequence"/>
</dbReference>
<organism evidence="1 2">
    <name type="scientific">Armillaria ostoyae</name>
    <name type="common">Armillaria root rot fungus</name>
    <dbReference type="NCBI Taxonomy" id="47428"/>
    <lineage>
        <taxon>Eukaryota</taxon>
        <taxon>Fungi</taxon>
        <taxon>Dikarya</taxon>
        <taxon>Basidiomycota</taxon>
        <taxon>Agaricomycotina</taxon>
        <taxon>Agaricomycetes</taxon>
        <taxon>Agaricomycetidae</taxon>
        <taxon>Agaricales</taxon>
        <taxon>Marasmiineae</taxon>
        <taxon>Physalacriaceae</taxon>
        <taxon>Armillaria</taxon>
    </lineage>
</organism>
<protein>
    <submittedName>
        <fullName evidence="1">Uncharacterized protein</fullName>
    </submittedName>
</protein>
<dbReference type="EMBL" id="FUEG01000007">
    <property type="protein sequence ID" value="SJL06770.1"/>
    <property type="molecule type" value="Genomic_DNA"/>
</dbReference>
<gene>
    <name evidence="1" type="ORF">ARMOST_10112</name>
</gene>